<gene>
    <name evidence="2" type="ORF">FXF49_11250</name>
</gene>
<dbReference type="RefSeq" id="WP_303701999.1">
    <property type="nucleotide sequence ID" value="NZ_VSIV01000342.1"/>
</dbReference>
<evidence type="ECO:0000313" key="2">
    <source>
        <dbReference type="EMBL" id="TYB32486.1"/>
    </source>
</evidence>
<keyword evidence="1" id="KW-0175">Coiled coil</keyword>
<reference evidence="2 3" key="1">
    <citation type="submission" date="2019-08" db="EMBL/GenBank/DDBJ databases">
        <title>Genomic characterization of a novel candidate phylum (ARYD3) from a high temperature, high salinity tertiary oil reservoir in north central Oklahoma, USA.</title>
        <authorList>
            <person name="Youssef N.H."/>
            <person name="Yadav A."/>
            <person name="Elshahed M.S."/>
        </authorList>
    </citation>
    <scope>NUCLEOTIDE SEQUENCE [LARGE SCALE GENOMIC DNA]</scope>
    <source>
        <strain evidence="2">ARYD1</strain>
    </source>
</reference>
<evidence type="ECO:0000313" key="3">
    <source>
        <dbReference type="Proteomes" id="UP000323337"/>
    </source>
</evidence>
<feature type="coiled-coil region" evidence="1">
    <location>
        <begin position="17"/>
        <end position="85"/>
    </location>
</feature>
<name>A0A5D0MHN8_FLESI</name>
<sequence length="103" mass="12753">MNNDNLKEVLDVEHEVTERINEEQKKFDSELKQYKNELEEKIASLQENLKQDLEIFREECKKEFEYKYKEDLKNLKERNERIKNLEFSFLHEIIEPYIKEILD</sequence>
<proteinExistence type="predicted"/>
<organism evidence="2 3">
    <name type="scientific">Flexistipes sinusarabici</name>
    <dbReference type="NCBI Taxonomy" id="2352"/>
    <lineage>
        <taxon>Bacteria</taxon>
        <taxon>Pseudomonadati</taxon>
        <taxon>Deferribacterota</taxon>
        <taxon>Deferribacteres</taxon>
        <taxon>Deferribacterales</taxon>
        <taxon>Flexistipitaceae</taxon>
        <taxon>Flexistipes</taxon>
    </lineage>
</organism>
<dbReference type="AlphaFoldDB" id="A0A5D0MHN8"/>
<dbReference type="EMBL" id="VSIV01000342">
    <property type="protein sequence ID" value="TYB32486.1"/>
    <property type="molecule type" value="Genomic_DNA"/>
</dbReference>
<comment type="caution">
    <text evidence="2">The sequence shown here is derived from an EMBL/GenBank/DDBJ whole genome shotgun (WGS) entry which is preliminary data.</text>
</comment>
<protein>
    <submittedName>
        <fullName evidence="2">Uncharacterized protein</fullName>
    </submittedName>
</protein>
<evidence type="ECO:0000256" key="1">
    <source>
        <dbReference type="SAM" id="Coils"/>
    </source>
</evidence>
<accession>A0A5D0MHN8</accession>
<dbReference type="Proteomes" id="UP000323337">
    <property type="component" value="Unassembled WGS sequence"/>
</dbReference>